<dbReference type="InterPro" id="IPR008964">
    <property type="entry name" value="Invasin/intimin_cell_adhesion"/>
</dbReference>
<dbReference type="SMART" id="SM00635">
    <property type="entry name" value="BID_2"/>
    <property type="match status" value="2"/>
</dbReference>
<organism evidence="5 7">
    <name type="scientific">Anaerobutyricum hallii</name>
    <dbReference type="NCBI Taxonomy" id="39488"/>
    <lineage>
        <taxon>Bacteria</taxon>
        <taxon>Bacillati</taxon>
        <taxon>Bacillota</taxon>
        <taxon>Clostridia</taxon>
        <taxon>Lachnospirales</taxon>
        <taxon>Lachnospiraceae</taxon>
        <taxon>Anaerobutyricum</taxon>
    </lineage>
</organism>
<dbReference type="Proteomes" id="UP000283497">
    <property type="component" value="Unassembled WGS sequence"/>
</dbReference>
<evidence type="ECO:0000313" key="7">
    <source>
        <dbReference type="Proteomes" id="UP000283700"/>
    </source>
</evidence>
<feature type="domain" description="BIG2" evidence="2">
    <location>
        <begin position="608"/>
        <end position="683"/>
    </location>
</feature>
<dbReference type="EMBL" id="QRNJ01000105">
    <property type="protein sequence ID" value="RHK32707.1"/>
    <property type="molecule type" value="Genomic_DNA"/>
</dbReference>
<accession>A0A415U682</accession>
<evidence type="ECO:0000313" key="4">
    <source>
        <dbReference type="EMBL" id="RHK32707.1"/>
    </source>
</evidence>
<evidence type="ECO:0000313" key="8">
    <source>
        <dbReference type="Proteomes" id="UP000286561"/>
    </source>
</evidence>
<protein>
    <recommendedName>
        <fullName evidence="2">BIG2 domain-containing protein</fullName>
    </recommendedName>
</protein>
<feature type="transmembrane region" description="Helical" evidence="1">
    <location>
        <begin position="20"/>
        <end position="40"/>
    </location>
</feature>
<keyword evidence="1" id="KW-1133">Transmembrane helix</keyword>
<comment type="caution">
    <text evidence="5">The sequence shown here is derived from an EMBL/GenBank/DDBJ whole genome shotgun (WGS) entry which is preliminary data.</text>
</comment>
<dbReference type="EMBL" id="QRQO01000017">
    <property type="protein sequence ID" value="RHN13521.1"/>
    <property type="molecule type" value="Genomic_DNA"/>
</dbReference>
<evidence type="ECO:0000313" key="5">
    <source>
        <dbReference type="EMBL" id="RHN13521.1"/>
    </source>
</evidence>
<keyword evidence="1" id="KW-0812">Transmembrane</keyword>
<dbReference type="InterPro" id="IPR003343">
    <property type="entry name" value="Big_2"/>
</dbReference>
<sequence>MERGIMKKSKNVTRIKCKMISLCLSSVMIISSFISINVMADSSDQIINSLTDIPAVLEDWDTPALGSGKIYYRKTSAKIGSATPAQNYQTALNTSFKDNQYPINGADSSLADDWQYLAATIAEKLYPNDISIQYLKAATKYGNSIKIPNQIGSLSDTHITSYKGTDNSLSNAQSQAMKQIKKTSSEYDAKEIEELKKDTKTSPVYFRTAILSGKEMGMFDAYDALTVYFHNFKITPIYPMQQGTYKQEISDIQEDSPIYSSGFRNDTGVEVFGSQTLTNSTTYGAVNTVSGSKSYAYEKSSSVSYSNDLGVFGNIAASVGFSTTEAMEKGWSEEKSESKTLDTSTQASLNLPPYTATSIKQQQKKQKAVTYYKCPVLISYDVTVAVYHQLIQSEYYSSIIARFHGDDARKSLKNRAILNPAHTDANEINWANVKSDDIAKKTINRISQNVLMCSAGGSYTETLITTESKIDELIATRPLAKVVADRNEQKLKEKENFSLNQIKLEGRNENESAYYGFQGKKGTWKMTDADGNTIENENIILSGTKGKQKITVQKAGTYYLTYFIDEDEYNTADHRNQYAANLTVTRPTVKFIVEKVSLNNNADTNNPQINNITIRAISSKIAPGKKIKLTTNLPKSKIKWITSNPKLATVDKNGVVKINKKAAGKRVSITAIATDGSGKKKTFAIRIMKGEVKKIIIKGKKRVPAGNTLKLKAKVKAGKGANKKLLWRSSNIKYATVTSSGKVKTKKAGKKKTVKITAMATDGSNKKATIKIQIK</sequence>
<evidence type="ECO:0000256" key="1">
    <source>
        <dbReference type="SAM" id="Phobius"/>
    </source>
</evidence>
<evidence type="ECO:0000313" key="3">
    <source>
        <dbReference type="EMBL" id="RGZ76719.1"/>
    </source>
</evidence>
<dbReference type="Proteomes" id="UP000286561">
    <property type="component" value="Unassembled WGS sequence"/>
</dbReference>
<feature type="domain" description="BIG2" evidence="2">
    <location>
        <begin position="691"/>
        <end position="770"/>
    </location>
</feature>
<dbReference type="SUPFAM" id="SSF49373">
    <property type="entry name" value="Invasin/intimin cell-adhesion fragments"/>
    <property type="match status" value="2"/>
</dbReference>
<reference evidence="6 7" key="1">
    <citation type="submission" date="2018-08" db="EMBL/GenBank/DDBJ databases">
        <title>A genome reference for cultivated species of the human gut microbiota.</title>
        <authorList>
            <person name="Zou Y."/>
            <person name="Xue W."/>
            <person name="Luo G."/>
        </authorList>
    </citation>
    <scope>NUCLEOTIDE SEQUENCE [LARGE SCALE GENOMIC DNA]</scope>
    <source>
        <strain evidence="5 7">AF31-17AC</strain>
        <strain evidence="4 6">AF45-14BH</strain>
        <strain evidence="3 8">AM48-23BH</strain>
    </source>
</reference>
<dbReference type="SUPFAM" id="SSF56973">
    <property type="entry name" value="Aerolisin/ETX pore-forming domain"/>
    <property type="match status" value="1"/>
</dbReference>
<proteinExistence type="predicted"/>
<evidence type="ECO:0000313" key="6">
    <source>
        <dbReference type="Proteomes" id="UP000283497"/>
    </source>
</evidence>
<dbReference type="Proteomes" id="UP000283700">
    <property type="component" value="Unassembled WGS sequence"/>
</dbReference>
<gene>
    <name evidence="4" type="ORF">DW068_16390</name>
    <name evidence="3" type="ORF">DW972_15015</name>
    <name evidence="5" type="ORF">DWZ29_07680</name>
</gene>
<dbReference type="Pfam" id="PF02368">
    <property type="entry name" value="Big_2"/>
    <property type="match status" value="1"/>
</dbReference>
<dbReference type="AlphaFoldDB" id="A0A415U682"/>
<evidence type="ECO:0000259" key="2">
    <source>
        <dbReference type="SMART" id="SM00635"/>
    </source>
</evidence>
<keyword evidence="1" id="KW-0472">Membrane</keyword>
<name>A0A415U682_9FIRM</name>
<dbReference type="Gene3D" id="2.60.40.1080">
    <property type="match status" value="2"/>
</dbReference>
<dbReference type="EMBL" id="QSEP01000183">
    <property type="protein sequence ID" value="RGZ76719.1"/>
    <property type="molecule type" value="Genomic_DNA"/>
</dbReference>